<dbReference type="PROSITE" id="PS51081">
    <property type="entry name" value="ZF_SIAH"/>
    <property type="match status" value="1"/>
</dbReference>
<dbReference type="Gramene" id="HORVU.MOREX.r2.1HG0009970.1">
    <property type="protein sequence ID" value="HORVU.MOREX.r2.1HG0009970.1"/>
    <property type="gene ID" value="HORVU.MOREX.r2.1HG0009970"/>
</dbReference>
<keyword evidence="5" id="KW-0808">Transferase</keyword>
<feature type="compositionally biased region" description="Acidic residues" evidence="11">
    <location>
        <begin position="291"/>
        <end position="368"/>
    </location>
</feature>
<keyword evidence="8" id="KW-0833">Ubl conjugation pathway</keyword>
<evidence type="ECO:0000313" key="14">
    <source>
        <dbReference type="EnsemblPlants" id="HORVU.MOREX.r3.1HG0013070.1"/>
    </source>
</evidence>
<dbReference type="InterPro" id="IPR052088">
    <property type="entry name" value="E3_ubiquitin-ligase_SINA"/>
</dbReference>
<feature type="region of interest" description="Disordered" evidence="11">
    <location>
        <begin position="280"/>
        <end position="368"/>
    </location>
</feature>
<dbReference type="PANTHER" id="PTHR10315">
    <property type="entry name" value="E3 UBIQUITIN PROTEIN LIGASE SIAH"/>
    <property type="match status" value="1"/>
</dbReference>
<sequence length="368" mass="41032">MAINGSSSSKRKVEARPEGESSSKKLNVTVGFETLDCTICFVPLRPPIFQCSVGHFICFECKDQLDYKCPTCYIKTSFKRCFGMEHVVQSVTVACSNDKYGCAEKVTYYQKEEHKKACPNAPCFCPESGCELAGPTKVLLDHLTTQHKCPSTNLPDSGTVCLRLQPGLHVLQCTDTSYFFLLNMASEPFGHAISVVCVQPNVTEFRFVCNMSYDCITTGCCGSASCHIRSSSLSDGLPTVYDLILPKGKVSDGENGIMLKATIHRQPLGLGRSCFRELGPIPALEQRPDTYDVEEKDDDDEEEEEEEVEDDEVEDDEEEEEGEVEDNDNDDEEEVADDDEEEEEGDVEDNDNDDEEEVADDDEEEEED</sequence>
<dbReference type="EnsemblPlants" id="HORVU.MOREX.r3.1HG0013070.1">
    <property type="protein sequence ID" value="HORVU.MOREX.r3.1HG0013070.1"/>
    <property type="gene ID" value="HORVU.MOREX.r3.1HG0013070"/>
</dbReference>
<proteinExistence type="inferred from homology"/>
<dbReference type="SUPFAM" id="SSF49599">
    <property type="entry name" value="TRAF domain-like"/>
    <property type="match status" value="1"/>
</dbReference>
<keyword evidence="7 10" id="KW-0863">Zinc-finger</keyword>
<dbReference type="InterPro" id="IPR013010">
    <property type="entry name" value="Znf_SIAH"/>
</dbReference>
<dbReference type="AlphaFoldDB" id="A0A8I6W477"/>
<organism evidence="14 15">
    <name type="scientific">Hordeum vulgare subsp. vulgare</name>
    <name type="common">Domesticated barley</name>
    <dbReference type="NCBI Taxonomy" id="112509"/>
    <lineage>
        <taxon>Eukaryota</taxon>
        <taxon>Viridiplantae</taxon>
        <taxon>Streptophyta</taxon>
        <taxon>Embryophyta</taxon>
        <taxon>Tracheophyta</taxon>
        <taxon>Spermatophyta</taxon>
        <taxon>Magnoliopsida</taxon>
        <taxon>Liliopsida</taxon>
        <taxon>Poales</taxon>
        <taxon>Poaceae</taxon>
        <taxon>BOP clade</taxon>
        <taxon>Pooideae</taxon>
        <taxon>Triticodae</taxon>
        <taxon>Triticeae</taxon>
        <taxon>Hordeinae</taxon>
        <taxon>Hordeum</taxon>
    </lineage>
</organism>
<evidence type="ECO:0000256" key="6">
    <source>
        <dbReference type="ARBA" id="ARBA00022723"/>
    </source>
</evidence>
<dbReference type="GO" id="GO:0061630">
    <property type="term" value="F:ubiquitin protein ligase activity"/>
    <property type="evidence" value="ECO:0000318"/>
    <property type="project" value="GO_Central"/>
</dbReference>
<accession>A0A8I6W477</accession>
<dbReference type="InterPro" id="IPR013083">
    <property type="entry name" value="Znf_RING/FYVE/PHD"/>
</dbReference>
<dbReference type="GO" id="GO:0005737">
    <property type="term" value="C:cytoplasm"/>
    <property type="evidence" value="ECO:0000318"/>
    <property type="project" value="GO_Central"/>
</dbReference>
<feature type="domain" description="RING-type" evidence="12">
    <location>
        <begin position="37"/>
        <end position="72"/>
    </location>
</feature>
<comment type="catalytic activity">
    <reaction evidence="1">
        <text>S-ubiquitinyl-[E2 ubiquitin-conjugating enzyme]-L-cysteine + [acceptor protein]-L-lysine = [E2 ubiquitin-conjugating enzyme]-L-cysteine + N(6)-ubiquitinyl-[acceptor protein]-L-lysine.</text>
        <dbReference type="EC" id="2.3.2.27"/>
    </reaction>
</comment>
<keyword evidence="15" id="KW-1185">Reference proteome</keyword>
<reference evidence="14" key="3">
    <citation type="submission" date="2022-01" db="UniProtKB">
        <authorList>
            <consortium name="EnsemblPlants"/>
        </authorList>
    </citation>
    <scope>IDENTIFICATION</scope>
    <source>
        <strain evidence="14">subsp. vulgare</strain>
    </source>
</reference>
<comment type="similarity">
    <text evidence="3">Belongs to the SINA (Seven in absentia) family.</text>
</comment>
<feature type="compositionally biased region" description="Basic and acidic residues" evidence="11">
    <location>
        <begin position="11"/>
        <end position="20"/>
    </location>
</feature>
<evidence type="ECO:0000256" key="3">
    <source>
        <dbReference type="ARBA" id="ARBA00009119"/>
    </source>
</evidence>
<evidence type="ECO:0000256" key="5">
    <source>
        <dbReference type="ARBA" id="ARBA00022679"/>
    </source>
</evidence>
<dbReference type="Proteomes" id="UP000011116">
    <property type="component" value="Chromosome 1H"/>
</dbReference>
<dbReference type="GO" id="GO:0008270">
    <property type="term" value="F:zinc ion binding"/>
    <property type="evidence" value="ECO:0007669"/>
    <property type="project" value="UniProtKB-KW"/>
</dbReference>
<dbReference type="Gramene" id="HORVU.MOREX.r3.1HG0013070.1">
    <property type="protein sequence ID" value="HORVU.MOREX.r3.1HG0013070.1"/>
    <property type="gene ID" value="HORVU.MOREX.r3.1HG0013070"/>
</dbReference>
<reference evidence="14" key="2">
    <citation type="submission" date="2020-10" db="EMBL/GenBank/DDBJ databases">
        <authorList>
            <person name="Scholz U."/>
            <person name="Mascher M."/>
            <person name="Fiebig A."/>
        </authorList>
    </citation>
    <scope>NUCLEOTIDE SEQUENCE [LARGE SCALE GENOMIC DNA]</scope>
    <source>
        <strain evidence="14">cv. Morex</strain>
    </source>
</reference>
<evidence type="ECO:0000256" key="1">
    <source>
        <dbReference type="ARBA" id="ARBA00000900"/>
    </source>
</evidence>
<evidence type="ECO:0000256" key="8">
    <source>
        <dbReference type="ARBA" id="ARBA00022786"/>
    </source>
</evidence>
<evidence type="ECO:0000256" key="9">
    <source>
        <dbReference type="ARBA" id="ARBA00022833"/>
    </source>
</evidence>
<evidence type="ECO:0000259" key="13">
    <source>
        <dbReference type="PROSITE" id="PS51081"/>
    </source>
</evidence>
<evidence type="ECO:0000256" key="4">
    <source>
        <dbReference type="ARBA" id="ARBA00012483"/>
    </source>
</evidence>
<feature type="region of interest" description="Disordered" evidence="11">
    <location>
        <begin position="1"/>
        <end position="20"/>
    </location>
</feature>
<reference evidence="15" key="1">
    <citation type="journal article" date="2012" name="Nature">
        <title>A physical, genetic and functional sequence assembly of the barley genome.</title>
        <authorList>
            <consortium name="The International Barley Genome Sequencing Consortium"/>
            <person name="Mayer K.F."/>
            <person name="Waugh R."/>
            <person name="Brown J.W."/>
            <person name="Schulman A."/>
            <person name="Langridge P."/>
            <person name="Platzer M."/>
            <person name="Fincher G.B."/>
            <person name="Muehlbauer G.J."/>
            <person name="Sato K."/>
            <person name="Close T.J."/>
            <person name="Wise R.P."/>
            <person name="Stein N."/>
        </authorList>
    </citation>
    <scope>NUCLEOTIDE SEQUENCE [LARGE SCALE GENOMIC DNA]</scope>
    <source>
        <strain evidence="15">cv. Morex</strain>
    </source>
</reference>
<evidence type="ECO:0000256" key="10">
    <source>
        <dbReference type="PROSITE-ProRule" id="PRU00455"/>
    </source>
</evidence>
<evidence type="ECO:0000256" key="11">
    <source>
        <dbReference type="SAM" id="MobiDB-lite"/>
    </source>
</evidence>
<dbReference type="InterPro" id="IPR001841">
    <property type="entry name" value="Znf_RING"/>
</dbReference>
<dbReference type="EC" id="2.3.2.27" evidence="4"/>
<protein>
    <recommendedName>
        <fullName evidence="4">RING-type E3 ubiquitin transferase</fullName>
        <ecNumber evidence="4">2.3.2.27</ecNumber>
    </recommendedName>
</protein>
<evidence type="ECO:0000259" key="12">
    <source>
        <dbReference type="PROSITE" id="PS50089"/>
    </source>
</evidence>
<evidence type="ECO:0000256" key="2">
    <source>
        <dbReference type="ARBA" id="ARBA00004906"/>
    </source>
</evidence>
<dbReference type="InterPro" id="IPR049548">
    <property type="entry name" value="Sina-like_RING"/>
</dbReference>
<dbReference type="PANTHER" id="PTHR10315:SF103">
    <property type="entry name" value="RING-TYPE DOMAIN-CONTAINING PROTEIN"/>
    <property type="match status" value="1"/>
</dbReference>
<dbReference type="Pfam" id="PF21361">
    <property type="entry name" value="Sina_ZnF"/>
    <property type="match status" value="1"/>
</dbReference>
<evidence type="ECO:0000313" key="15">
    <source>
        <dbReference type="Proteomes" id="UP000011116"/>
    </source>
</evidence>
<comment type="pathway">
    <text evidence="2">Protein modification; protein ubiquitination.</text>
</comment>
<name>A0A8I6W477_HORVV</name>
<evidence type="ECO:0000256" key="7">
    <source>
        <dbReference type="ARBA" id="ARBA00022771"/>
    </source>
</evidence>
<dbReference type="UniPathway" id="UPA00143"/>
<dbReference type="Gene3D" id="3.30.40.10">
    <property type="entry name" value="Zinc/RING finger domain, C3HC4 (zinc finger)"/>
    <property type="match status" value="1"/>
</dbReference>
<keyword evidence="6" id="KW-0479">Metal-binding</keyword>
<dbReference type="GO" id="GO:0016567">
    <property type="term" value="P:protein ubiquitination"/>
    <property type="evidence" value="ECO:0007669"/>
    <property type="project" value="UniProtKB-UniPathway"/>
</dbReference>
<keyword evidence="9" id="KW-0862">Zinc</keyword>
<dbReference type="CDD" id="cd16571">
    <property type="entry name" value="RING-HC_SIAHs"/>
    <property type="match status" value="1"/>
</dbReference>
<dbReference type="Pfam" id="PF21362">
    <property type="entry name" value="Sina_RING"/>
    <property type="match status" value="1"/>
</dbReference>
<dbReference type="PROSITE" id="PS50089">
    <property type="entry name" value="ZF_RING_2"/>
    <property type="match status" value="1"/>
</dbReference>
<feature type="domain" description="SIAH-type" evidence="13">
    <location>
        <begin position="90"/>
        <end position="148"/>
    </location>
</feature>